<feature type="compositionally biased region" description="Low complexity" evidence="1">
    <location>
        <begin position="28"/>
        <end position="46"/>
    </location>
</feature>
<evidence type="ECO:0000256" key="2">
    <source>
        <dbReference type="SAM" id="SignalP"/>
    </source>
</evidence>
<feature type="chain" id="PRO_5047333591" evidence="2">
    <location>
        <begin position="29"/>
        <end position="100"/>
    </location>
</feature>
<dbReference type="EMBL" id="JAPMXC010000002">
    <property type="protein sequence ID" value="MCY0387978.1"/>
    <property type="molecule type" value="Genomic_DNA"/>
</dbReference>
<keyword evidence="2" id="KW-0732">Signal</keyword>
<feature type="signal peptide" evidence="2">
    <location>
        <begin position="1"/>
        <end position="28"/>
    </location>
</feature>
<dbReference type="PROSITE" id="PS51257">
    <property type="entry name" value="PROKAR_LIPOPROTEIN"/>
    <property type="match status" value="1"/>
</dbReference>
<proteinExistence type="predicted"/>
<keyword evidence="4" id="KW-1185">Reference proteome</keyword>
<evidence type="ECO:0000313" key="3">
    <source>
        <dbReference type="EMBL" id="MCY0387978.1"/>
    </source>
</evidence>
<name>A0ABT3ZQ11_9BURK</name>
<feature type="compositionally biased region" description="Basic and acidic residues" evidence="1">
    <location>
        <begin position="48"/>
        <end position="74"/>
    </location>
</feature>
<comment type="caution">
    <text evidence="3">The sequence shown here is derived from an EMBL/GenBank/DDBJ whole genome shotgun (WGS) entry which is preliminary data.</text>
</comment>
<feature type="region of interest" description="Disordered" evidence="1">
    <location>
        <begin position="25"/>
        <end position="100"/>
    </location>
</feature>
<feature type="compositionally biased region" description="Basic and acidic residues" evidence="1">
    <location>
        <begin position="91"/>
        <end position="100"/>
    </location>
</feature>
<organism evidence="3 4">
    <name type="scientific">Robbsia betulipollinis</name>
    <dbReference type="NCBI Taxonomy" id="2981849"/>
    <lineage>
        <taxon>Bacteria</taxon>
        <taxon>Pseudomonadati</taxon>
        <taxon>Pseudomonadota</taxon>
        <taxon>Betaproteobacteria</taxon>
        <taxon>Burkholderiales</taxon>
        <taxon>Burkholderiaceae</taxon>
        <taxon>Robbsia</taxon>
    </lineage>
</organism>
<evidence type="ECO:0000313" key="4">
    <source>
        <dbReference type="Proteomes" id="UP001082899"/>
    </source>
</evidence>
<dbReference type="Proteomes" id="UP001082899">
    <property type="component" value="Unassembled WGS sequence"/>
</dbReference>
<evidence type="ECO:0000256" key="1">
    <source>
        <dbReference type="SAM" id="MobiDB-lite"/>
    </source>
</evidence>
<accession>A0ABT3ZQ11</accession>
<gene>
    <name evidence="3" type="ORF">OVY01_12165</name>
</gene>
<protein>
    <submittedName>
        <fullName evidence="3">DUF4148 domain-containing protein</fullName>
    </submittedName>
</protein>
<reference evidence="3" key="1">
    <citation type="submission" date="2022-11" db="EMBL/GenBank/DDBJ databases">
        <title>Robbsia betulipollinis sp. nov., isolated from pollen of birch (Betula pendula).</title>
        <authorList>
            <person name="Shi H."/>
            <person name="Ambika Manirajan B."/>
            <person name="Ratering S."/>
            <person name="Geissler-Plaum R."/>
            <person name="Schnell S."/>
        </authorList>
    </citation>
    <scope>NUCLEOTIDE SEQUENCE</scope>
    <source>
        <strain evidence="3">Bb-Pol-6</strain>
    </source>
</reference>
<sequence length="100" mass="10587">MFNSKKRTVASLLFAAALGCGIASPAFSQTPTADTSSAASMDSGSTKAETHAQRKADGKARRARKNAELRKLEKAGYNPSANDPDYPNDLQKAEKKANGQ</sequence>
<dbReference type="RefSeq" id="WP_267847840.1">
    <property type="nucleotide sequence ID" value="NZ_JAPMXC010000002.1"/>
</dbReference>